<gene>
    <name evidence="5" type="ORF">C0601_06725</name>
</gene>
<evidence type="ECO:0000313" key="6">
    <source>
        <dbReference type="Proteomes" id="UP000234857"/>
    </source>
</evidence>
<feature type="domain" description="Pseudouridine synthase RsuA/RluA-like" evidence="4">
    <location>
        <begin position="124"/>
        <end position="233"/>
    </location>
</feature>
<dbReference type="SUPFAM" id="SSF55120">
    <property type="entry name" value="Pseudouridine synthase"/>
    <property type="match status" value="1"/>
</dbReference>
<evidence type="ECO:0000313" key="5">
    <source>
        <dbReference type="EMBL" id="PLX17719.1"/>
    </source>
</evidence>
<comment type="caution">
    <text evidence="5">The sequence shown here is derived from an EMBL/GenBank/DDBJ whole genome shotgun (WGS) entry which is preliminary data.</text>
</comment>
<dbReference type="PANTHER" id="PTHR21600">
    <property type="entry name" value="MITOCHONDRIAL RNA PSEUDOURIDINE SYNTHASE"/>
    <property type="match status" value="1"/>
</dbReference>
<dbReference type="PANTHER" id="PTHR21600:SF44">
    <property type="entry name" value="RIBOSOMAL LARGE SUBUNIT PSEUDOURIDINE SYNTHASE D"/>
    <property type="match status" value="1"/>
</dbReference>
<dbReference type="GO" id="GO:0003723">
    <property type="term" value="F:RNA binding"/>
    <property type="evidence" value="ECO:0007669"/>
    <property type="project" value="UniProtKB-KW"/>
</dbReference>
<keyword evidence="3" id="KW-0694">RNA-binding</keyword>
<protein>
    <recommendedName>
        <fullName evidence="4">Pseudouridine synthase RsuA/RluA-like domain-containing protein</fullName>
    </recommendedName>
</protein>
<name>A0A2N5ZGD8_MUIH1</name>
<accession>A0A2N5ZGD8</accession>
<evidence type="ECO:0000256" key="1">
    <source>
        <dbReference type="ARBA" id="ARBA00010876"/>
    </source>
</evidence>
<evidence type="ECO:0000256" key="2">
    <source>
        <dbReference type="ARBA" id="ARBA00023235"/>
    </source>
</evidence>
<evidence type="ECO:0000256" key="3">
    <source>
        <dbReference type="PROSITE-ProRule" id="PRU00182"/>
    </source>
</evidence>
<dbReference type="GO" id="GO:0000455">
    <property type="term" value="P:enzyme-directed rRNA pseudouridine synthesis"/>
    <property type="evidence" value="ECO:0007669"/>
    <property type="project" value="TreeGrafter"/>
</dbReference>
<keyword evidence="2" id="KW-0413">Isomerase</keyword>
<comment type="similarity">
    <text evidence="1">Belongs to the pseudouridine synthase RluA family.</text>
</comment>
<dbReference type="EMBL" id="PKTG01000083">
    <property type="protein sequence ID" value="PLX17719.1"/>
    <property type="molecule type" value="Genomic_DNA"/>
</dbReference>
<dbReference type="InterPro" id="IPR006224">
    <property type="entry name" value="PsdUridine_synth_RluA-like_CS"/>
</dbReference>
<dbReference type="AlphaFoldDB" id="A0A2N5ZGD8"/>
<dbReference type="PROSITE" id="PS50889">
    <property type="entry name" value="S4"/>
    <property type="match status" value="1"/>
</dbReference>
<dbReference type="InterPro" id="IPR050188">
    <property type="entry name" value="RluA_PseudoU_synthase"/>
</dbReference>
<dbReference type="Gene3D" id="3.30.2350.10">
    <property type="entry name" value="Pseudouridine synthase"/>
    <property type="match status" value="1"/>
</dbReference>
<organism evidence="5 6">
    <name type="scientific">Muiribacterium halophilum</name>
    <dbReference type="NCBI Taxonomy" id="2053465"/>
    <lineage>
        <taxon>Bacteria</taxon>
        <taxon>Candidatus Muiribacteriota</taxon>
        <taxon>Candidatus Muiribacteriia</taxon>
        <taxon>Candidatus Muiribacteriales</taxon>
        <taxon>Candidatus Muiribacteriaceae</taxon>
        <taxon>Candidatus Muiribacterium</taxon>
    </lineage>
</organism>
<dbReference type="InterPro" id="IPR006145">
    <property type="entry name" value="PsdUridine_synth_RsuA/RluA"/>
</dbReference>
<dbReference type="CDD" id="cd02869">
    <property type="entry name" value="PseudoU_synth_RluA_like"/>
    <property type="match status" value="1"/>
</dbReference>
<sequence length="295" mass="34940">MLIYLKDSRIFIKVQKEMRIKEYLYSLNIFSSNLINRVIKNRDVAFADGKKIGKNRKIKKGEEIAVFIGDRELSDYKPIKGDLEIIYEDDLFLIINKQPNEILFYTSTNDRPCIASYVQQHFIENDIVAKIRFVNRLDRDTSGILIIAKSSFAHNFIFQNHIKTYYGISQKYYRTSCVINHSLLRRMPYTYICDKEGKRSLTRFRQLLNKRNYSLIAFKLLTGRTHQIRAHMSYEGFPLVGDKGYGGLKIDFVDRQLLHCGTVSFLHPISRKRVRVRAPFKRDFKRFIDEFMIKY</sequence>
<dbReference type="GO" id="GO:0009982">
    <property type="term" value="F:pseudouridine synthase activity"/>
    <property type="evidence" value="ECO:0007669"/>
    <property type="project" value="InterPro"/>
</dbReference>
<dbReference type="Proteomes" id="UP000234857">
    <property type="component" value="Unassembled WGS sequence"/>
</dbReference>
<reference evidence="5 6" key="1">
    <citation type="submission" date="2017-11" db="EMBL/GenBank/DDBJ databases">
        <title>Genome-resolved metagenomics identifies genetic mobility, metabolic interactions, and unexpected diversity in perchlorate-reducing communities.</title>
        <authorList>
            <person name="Barnum T.P."/>
            <person name="Figueroa I.A."/>
            <person name="Carlstrom C.I."/>
            <person name="Lucas L.N."/>
            <person name="Engelbrektson A.L."/>
            <person name="Coates J.D."/>
        </authorList>
    </citation>
    <scope>NUCLEOTIDE SEQUENCE [LARGE SCALE GENOMIC DNA]</scope>
    <source>
        <strain evidence="5">BM706</strain>
    </source>
</reference>
<dbReference type="PROSITE" id="PS01129">
    <property type="entry name" value="PSI_RLU"/>
    <property type="match status" value="1"/>
</dbReference>
<dbReference type="GO" id="GO:0140098">
    <property type="term" value="F:catalytic activity, acting on RNA"/>
    <property type="evidence" value="ECO:0007669"/>
    <property type="project" value="UniProtKB-ARBA"/>
</dbReference>
<evidence type="ECO:0000259" key="4">
    <source>
        <dbReference type="Pfam" id="PF00849"/>
    </source>
</evidence>
<dbReference type="Pfam" id="PF00849">
    <property type="entry name" value="PseudoU_synth_2"/>
    <property type="match status" value="1"/>
</dbReference>
<proteinExistence type="inferred from homology"/>
<dbReference type="InterPro" id="IPR020103">
    <property type="entry name" value="PsdUridine_synth_cat_dom_sf"/>
</dbReference>